<dbReference type="EMBL" id="JAMDLY010000011">
    <property type="protein sequence ID" value="MCY9530133.1"/>
    <property type="molecule type" value="Genomic_DNA"/>
</dbReference>
<gene>
    <name evidence="1" type="ORF">M5X04_12460</name>
</gene>
<sequence length="133" mass="15183">MINFETMIETAKSVLAEELPLQNSEMPPQATVLLTDHGNVHVAICRDVFGSDCGYVNLINTLKNKGESRVLQMVTMWKNGTVDSPSMNLIKSIYEMNKENLETEVMLFGKKHDDPEELPLRNFISKLKYMIIY</sequence>
<accession>A0ABT4ECB2</accession>
<name>A0ABT4ECB2_PAEAL</name>
<evidence type="ECO:0000313" key="1">
    <source>
        <dbReference type="EMBL" id="MCY9530133.1"/>
    </source>
</evidence>
<proteinExistence type="predicted"/>
<keyword evidence="2" id="KW-1185">Reference proteome</keyword>
<comment type="caution">
    <text evidence="1">The sequence shown here is derived from an EMBL/GenBank/DDBJ whole genome shotgun (WGS) entry which is preliminary data.</text>
</comment>
<protein>
    <submittedName>
        <fullName evidence="1">Uncharacterized protein</fullName>
    </submittedName>
</protein>
<organism evidence="1 2">
    <name type="scientific">Paenibacillus alvei</name>
    <name type="common">Bacillus alvei</name>
    <dbReference type="NCBI Taxonomy" id="44250"/>
    <lineage>
        <taxon>Bacteria</taxon>
        <taxon>Bacillati</taxon>
        <taxon>Bacillota</taxon>
        <taxon>Bacilli</taxon>
        <taxon>Bacillales</taxon>
        <taxon>Paenibacillaceae</taxon>
        <taxon>Paenibacillus</taxon>
    </lineage>
</organism>
<reference evidence="1 2" key="1">
    <citation type="submission" date="2022-05" db="EMBL/GenBank/DDBJ databases">
        <title>Genome Sequencing of Bee-Associated Microbes.</title>
        <authorList>
            <person name="Dunlap C."/>
        </authorList>
    </citation>
    <scope>NUCLEOTIDE SEQUENCE [LARGE SCALE GENOMIC DNA]</scope>
    <source>
        <strain evidence="1 2">NRRL NRS-750</strain>
    </source>
</reference>
<dbReference type="Proteomes" id="UP001527090">
    <property type="component" value="Unassembled WGS sequence"/>
</dbReference>
<evidence type="ECO:0000313" key="2">
    <source>
        <dbReference type="Proteomes" id="UP001527090"/>
    </source>
</evidence>
<dbReference type="RefSeq" id="WP_021253372.1">
    <property type="nucleotide sequence ID" value="NZ_JAMDLY010000011.1"/>
</dbReference>